<dbReference type="GeneTree" id="ENSGT00940000153936"/>
<keyword evidence="4" id="KW-0175">Coiled coil</keyword>
<feature type="coiled-coil region" evidence="4">
    <location>
        <begin position="101"/>
        <end position="163"/>
    </location>
</feature>
<dbReference type="PANTHER" id="PTHR19878">
    <property type="entry name" value="AUTOPHAGY PROTEIN 16-LIKE"/>
    <property type="match status" value="1"/>
</dbReference>
<dbReference type="OMA" id="PHCAAIN"/>
<dbReference type="InterPro" id="IPR001680">
    <property type="entry name" value="WD40_rpt"/>
</dbReference>
<feature type="repeat" description="WD" evidence="3">
    <location>
        <begin position="524"/>
        <end position="555"/>
    </location>
</feature>
<dbReference type="InterPro" id="IPR019775">
    <property type="entry name" value="WD40_repeat_CS"/>
</dbReference>
<dbReference type="Proteomes" id="UP000264820">
    <property type="component" value="Unplaced"/>
</dbReference>
<reference evidence="5" key="2">
    <citation type="submission" date="2025-09" db="UniProtKB">
        <authorList>
            <consortium name="Ensembl"/>
        </authorList>
    </citation>
    <scope>IDENTIFICATION</scope>
</reference>
<reference evidence="5" key="1">
    <citation type="submission" date="2025-08" db="UniProtKB">
        <authorList>
            <consortium name="Ensembl"/>
        </authorList>
    </citation>
    <scope>IDENTIFICATION</scope>
</reference>
<dbReference type="PRINTS" id="PR00320">
    <property type="entry name" value="GPROTEINBRPT"/>
</dbReference>
<dbReference type="PROSITE" id="PS50294">
    <property type="entry name" value="WD_REPEATS_REGION"/>
    <property type="match status" value="3"/>
</dbReference>
<evidence type="ECO:0000313" key="5">
    <source>
        <dbReference type="Ensembl" id="ENSHCOP00000004630.1"/>
    </source>
</evidence>
<dbReference type="InterPro" id="IPR036322">
    <property type="entry name" value="WD40_repeat_dom_sf"/>
</dbReference>
<dbReference type="OrthoDB" id="6262491at2759"/>
<dbReference type="GeneID" id="109514323"/>
<protein>
    <submittedName>
        <fullName evidence="5">Autophagy-related protein 16-2-like</fullName>
    </submittedName>
</protein>
<feature type="repeat" description="WD" evidence="3">
    <location>
        <begin position="389"/>
        <end position="428"/>
    </location>
</feature>
<feature type="repeat" description="WD" evidence="3">
    <location>
        <begin position="303"/>
        <end position="344"/>
    </location>
</feature>
<dbReference type="STRING" id="109280.ENSHCOP00000004630"/>
<dbReference type="PROSITE" id="PS50082">
    <property type="entry name" value="WD_REPEATS_2"/>
    <property type="match status" value="4"/>
</dbReference>
<evidence type="ECO:0000256" key="1">
    <source>
        <dbReference type="ARBA" id="ARBA00022574"/>
    </source>
</evidence>
<accession>A0A3Q2XJC4</accession>
<dbReference type="PANTHER" id="PTHR19878:SF7">
    <property type="entry name" value="PROTEIN ATG16L2"/>
    <property type="match status" value="1"/>
</dbReference>
<keyword evidence="1 3" id="KW-0853">WD repeat</keyword>
<dbReference type="PROSITE" id="PS00678">
    <property type="entry name" value="WD_REPEATS_1"/>
    <property type="match status" value="2"/>
</dbReference>
<dbReference type="InterPro" id="IPR045160">
    <property type="entry name" value="ATG16"/>
</dbReference>
<dbReference type="Gene3D" id="2.130.10.10">
    <property type="entry name" value="YVTN repeat-like/Quinoprotein amine dehydrogenase"/>
    <property type="match status" value="1"/>
</dbReference>
<dbReference type="CTD" id="89849"/>
<dbReference type="GO" id="GO:0000045">
    <property type="term" value="P:autophagosome assembly"/>
    <property type="evidence" value="ECO:0007669"/>
    <property type="project" value="InterPro"/>
</dbReference>
<evidence type="ECO:0000313" key="6">
    <source>
        <dbReference type="Proteomes" id="UP000264820"/>
    </source>
</evidence>
<evidence type="ECO:0000256" key="4">
    <source>
        <dbReference type="SAM" id="Coils"/>
    </source>
</evidence>
<dbReference type="Pfam" id="PF00400">
    <property type="entry name" value="WD40"/>
    <property type="match status" value="6"/>
</dbReference>
<organism evidence="5 6">
    <name type="scientific">Hippocampus comes</name>
    <name type="common">Tiger tail seahorse</name>
    <dbReference type="NCBI Taxonomy" id="109280"/>
    <lineage>
        <taxon>Eukaryota</taxon>
        <taxon>Metazoa</taxon>
        <taxon>Chordata</taxon>
        <taxon>Craniata</taxon>
        <taxon>Vertebrata</taxon>
        <taxon>Euteleostomi</taxon>
        <taxon>Actinopterygii</taxon>
        <taxon>Neopterygii</taxon>
        <taxon>Teleostei</taxon>
        <taxon>Neoteleostei</taxon>
        <taxon>Acanthomorphata</taxon>
        <taxon>Syngnathiaria</taxon>
        <taxon>Syngnathiformes</taxon>
        <taxon>Syngnathoidei</taxon>
        <taxon>Syngnathidae</taxon>
        <taxon>Hippocampus</taxon>
    </lineage>
</organism>
<dbReference type="InterPro" id="IPR015943">
    <property type="entry name" value="WD40/YVTN_repeat-like_dom_sf"/>
</dbReference>
<keyword evidence="6" id="KW-1185">Reference proteome</keyword>
<dbReference type="RefSeq" id="XP_019722863.1">
    <property type="nucleotide sequence ID" value="XM_019867304.1"/>
</dbReference>
<sequence>MKPLGGPKDSRGGTATDGDPWKAHVLLQLRRRDREQCRRFRDLVCAYSGLLDKSGATDWILASGRRGAVSPSRAQLKKAAGELAYQVVERQQQMKMQDDVLEEQRDRLLQDERRLAGARDLRLQLRLRAERLGERNGRLKAEYDALMERQGRAERRLREEKLRGSGLLEDVMALKRQAAARLNQRNHRRSRAQDVNLQKELQTAATSQVNVDSSLGGARWRCLALKKKPAEKSPAEIQADFLLLPFLRSAPASHVSPRIPASIRDLFERRRGRSRPAAEEEEPARPVRVPAAARVPGRALHVLEAHEQGVNAAAFCPSSALLASAGTDRVVKVWQVRAGALRHQTTLDGSTEGLTCVQFDPTGHRILAGSYDKSALLWCLDRPVAKLTLTGHGRKVTAARFSRHQVVTGSADGTVRMWDLQRAACVHLAQASSFCSDVVCSENVAISGHFDRKIRLWDTRLSSCVRCLSAQGKVTSLDLSADGRHLLSCCRDDGLQLLDVRRWSHRGAAFRAEGFKCASDSTKVAISPDACFVAAGSADGAVYVWNVSAGNLEARLADNHSASVSAVCWSSSGEYAASVDKKGRAVLWSDL</sequence>
<dbReference type="AlphaFoldDB" id="A0A3Q2XJC4"/>
<evidence type="ECO:0000256" key="3">
    <source>
        <dbReference type="PROSITE-ProRule" id="PRU00221"/>
    </source>
</evidence>
<proteinExistence type="predicted"/>
<dbReference type="CDD" id="cd00200">
    <property type="entry name" value="WD40"/>
    <property type="match status" value="1"/>
</dbReference>
<feature type="repeat" description="WD" evidence="3">
    <location>
        <begin position="347"/>
        <end position="378"/>
    </location>
</feature>
<name>A0A3Q2XJC4_HIPCM</name>
<keyword evidence="2" id="KW-0677">Repeat</keyword>
<dbReference type="InterPro" id="IPR020472">
    <property type="entry name" value="WD40_PAC1"/>
</dbReference>
<evidence type="ECO:0000256" key="2">
    <source>
        <dbReference type="ARBA" id="ARBA00022737"/>
    </source>
</evidence>
<dbReference type="SUPFAM" id="SSF50978">
    <property type="entry name" value="WD40 repeat-like"/>
    <property type="match status" value="1"/>
</dbReference>
<dbReference type="SMART" id="SM00320">
    <property type="entry name" value="WD40"/>
    <property type="match status" value="7"/>
</dbReference>
<dbReference type="Ensembl" id="ENSHCOT00000006715.1">
    <property type="protein sequence ID" value="ENSHCOP00000004630.1"/>
    <property type="gene ID" value="ENSHCOG00000006115.1"/>
</dbReference>